<dbReference type="OMA" id="RDTKCRC"/>
<keyword evidence="4" id="KW-1003">Cell membrane</keyword>
<evidence type="ECO:0000256" key="7">
    <source>
        <dbReference type="ARBA" id="ARBA00022737"/>
    </source>
</evidence>
<dbReference type="GO" id="GO:0009897">
    <property type="term" value="C:external side of plasma membrane"/>
    <property type="evidence" value="ECO:0007669"/>
    <property type="project" value="TreeGrafter"/>
</dbReference>
<keyword evidence="11" id="KW-0325">Glycoprotein</keyword>
<keyword evidence="12" id="KW-0449">Lipoprotein</keyword>
<feature type="disulfide bond" evidence="16">
    <location>
        <begin position="96"/>
        <end position="109"/>
    </location>
</feature>
<evidence type="ECO:0000313" key="22">
    <source>
        <dbReference type="Proteomes" id="UP000694404"/>
    </source>
</evidence>
<dbReference type="SUPFAM" id="SSF57586">
    <property type="entry name" value="TNF receptor-like"/>
    <property type="match status" value="2"/>
</dbReference>
<evidence type="ECO:0000259" key="19">
    <source>
        <dbReference type="PROSITE" id="PS50017"/>
    </source>
</evidence>
<dbReference type="InterPro" id="IPR001368">
    <property type="entry name" value="TNFR/NGFR_Cys_rich_reg"/>
</dbReference>
<dbReference type="RefSeq" id="XP_032626178.1">
    <property type="nucleotide sequence ID" value="XM_032770287.2"/>
</dbReference>
<gene>
    <name evidence="21" type="primary">FAS</name>
</gene>
<feature type="domain" description="TNFR-Cys" evidence="20">
    <location>
        <begin position="119"/>
        <end position="161"/>
    </location>
</feature>
<dbReference type="AlphaFoldDB" id="A0A8C0J0N0"/>
<evidence type="ECO:0000256" key="11">
    <source>
        <dbReference type="ARBA" id="ARBA00023180"/>
    </source>
</evidence>
<evidence type="ECO:0000256" key="1">
    <source>
        <dbReference type="ARBA" id="ARBA00004251"/>
    </source>
</evidence>
<feature type="domain" description="TNFR-Cys" evidence="20">
    <location>
        <begin position="162"/>
        <end position="201"/>
    </location>
</feature>
<keyword evidence="18" id="KW-0812">Transmembrane</keyword>
<dbReference type="SMART" id="SM00005">
    <property type="entry name" value="DEATH"/>
    <property type="match status" value="1"/>
</dbReference>
<dbReference type="GO" id="GO:0006924">
    <property type="term" value="P:activation-induced cell death of T cells"/>
    <property type="evidence" value="ECO:0007669"/>
    <property type="project" value="TreeGrafter"/>
</dbReference>
<dbReference type="GO" id="GO:0032872">
    <property type="term" value="P:regulation of stress-activated MAPK cascade"/>
    <property type="evidence" value="ECO:0007669"/>
    <property type="project" value="TreeGrafter"/>
</dbReference>
<dbReference type="InterPro" id="IPR008063">
    <property type="entry name" value="Fas_rcpt"/>
</dbReference>
<keyword evidence="18" id="KW-1133">Transmembrane helix</keyword>
<keyword evidence="5" id="KW-0053">Apoptosis</keyword>
<feature type="compositionally biased region" description="Polar residues" evidence="17">
    <location>
        <begin position="352"/>
        <end position="373"/>
    </location>
</feature>
<dbReference type="Pfam" id="PF00531">
    <property type="entry name" value="Death"/>
    <property type="match status" value="1"/>
</dbReference>
<dbReference type="Gene3D" id="1.10.533.10">
    <property type="entry name" value="Death Domain, Fas"/>
    <property type="match status" value="1"/>
</dbReference>
<dbReference type="GeneID" id="116818982"/>
<dbReference type="PRINTS" id="PR01680">
    <property type="entry name" value="TNFACTORR6"/>
</dbReference>
<feature type="region of interest" description="Disordered" evidence="17">
    <location>
        <begin position="352"/>
        <end position="379"/>
    </location>
</feature>
<name>A0A8C0J0N0_CHEAB</name>
<evidence type="ECO:0000256" key="2">
    <source>
        <dbReference type="ARBA" id="ARBA00004285"/>
    </source>
</evidence>
<comment type="caution">
    <text evidence="16">Lacks conserved residue(s) required for the propagation of feature annotation.</text>
</comment>
<dbReference type="KEGG" id="cabi:116818982"/>
<feature type="domain" description="TNFR-Cys" evidence="20">
    <location>
        <begin position="83"/>
        <end position="117"/>
    </location>
</feature>
<feature type="repeat" description="TNFR-Cys" evidence="16">
    <location>
        <begin position="162"/>
        <end position="201"/>
    </location>
</feature>
<dbReference type="PANTHER" id="PTHR46874:SF1">
    <property type="entry name" value="TUMOR NECROSIS FACTOR RECEPTOR SUPERFAMILY MEMBER 6"/>
    <property type="match status" value="1"/>
</dbReference>
<protein>
    <recommendedName>
        <fullName evidence="3">Tumor necrosis factor receptor superfamily member 6</fullName>
    </recommendedName>
    <alternativeName>
        <fullName evidence="14">Apo-1 antigen</fullName>
    </alternativeName>
    <alternativeName>
        <fullName evidence="15">Apoptosis-mediating surface antigen FAS</fullName>
    </alternativeName>
    <alternativeName>
        <fullName evidence="13">FASLG receptor</fullName>
    </alternativeName>
</protein>
<keyword evidence="10 16" id="KW-1015">Disulfide bond</keyword>
<dbReference type="PROSITE" id="PS00652">
    <property type="entry name" value="TNFR_NGFR_1"/>
    <property type="match status" value="1"/>
</dbReference>
<keyword evidence="8" id="KW-0112">Calmodulin-binding</keyword>
<evidence type="ECO:0000256" key="8">
    <source>
        <dbReference type="ARBA" id="ARBA00022860"/>
    </source>
</evidence>
<keyword evidence="7" id="KW-0677">Repeat</keyword>
<reference evidence="21" key="2">
    <citation type="submission" date="2025-09" db="UniProtKB">
        <authorList>
            <consortium name="Ensembl"/>
        </authorList>
    </citation>
    <scope>IDENTIFICATION</scope>
</reference>
<keyword evidence="18" id="KW-0472">Membrane</keyword>
<feature type="domain" description="Death" evidence="19">
    <location>
        <begin position="265"/>
        <end position="349"/>
    </location>
</feature>
<evidence type="ECO:0000256" key="15">
    <source>
        <dbReference type="ARBA" id="ARBA00032502"/>
    </source>
</evidence>
<dbReference type="GO" id="GO:0045121">
    <property type="term" value="C:membrane raft"/>
    <property type="evidence" value="ECO:0007669"/>
    <property type="project" value="UniProtKB-SubCell"/>
</dbReference>
<dbReference type="SMART" id="SM00208">
    <property type="entry name" value="TNFR"/>
    <property type="match status" value="3"/>
</dbReference>
<dbReference type="GO" id="GO:0031265">
    <property type="term" value="C:CD95 death-inducing signaling complex"/>
    <property type="evidence" value="ECO:0007669"/>
    <property type="project" value="TreeGrafter"/>
</dbReference>
<sequence>MQTRGGVTAARAAPWRRDSLSLWRACPGSAPAGGSMSAGLLFLRLVLVFGWTIGSRCDIDVPAAHTIYDKLSIKRNISKRELTCKEGEYAAENICCKKCPPGSVKSVDCTKDKNTTCEQCREGSFMNHYNSLDECMRCKSCDSELDLEVAERCTITQDTKCRCKQHYFCNSSGPCHHCDPCSKCENGAIEKECTPTTNTVCKSNFWWIYLVVGIAIAIALLAIAAYCYKKKRKDFDLNNQMRHWVVHRPPTPEMECLMYPDIDLSTHIPAIVEEMTLPQVKNFVRKHEIPEPAIEQTIQDHLNDSTEQKIKLFHIWYQHHGMKGAYGNLIVSLRKFSMRTVADKIEKKLNVVTSSSQENGRSNVDTAEQSSALSDGHKV</sequence>
<evidence type="ECO:0000256" key="4">
    <source>
        <dbReference type="ARBA" id="ARBA00022475"/>
    </source>
</evidence>
<evidence type="ECO:0000256" key="14">
    <source>
        <dbReference type="ARBA" id="ARBA00032338"/>
    </source>
</evidence>
<evidence type="ECO:0000256" key="5">
    <source>
        <dbReference type="ARBA" id="ARBA00022703"/>
    </source>
</evidence>
<evidence type="ECO:0000256" key="10">
    <source>
        <dbReference type="ARBA" id="ARBA00023157"/>
    </source>
</evidence>
<evidence type="ECO:0000256" key="13">
    <source>
        <dbReference type="ARBA" id="ARBA00030181"/>
    </source>
</evidence>
<dbReference type="GO" id="GO:0006955">
    <property type="term" value="P:immune response"/>
    <property type="evidence" value="ECO:0007669"/>
    <property type="project" value="InterPro"/>
</dbReference>
<proteinExistence type="predicted"/>
<dbReference type="Proteomes" id="UP000694404">
    <property type="component" value="Unplaced"/>
</dbReference>
<evidence type="ECO:0000256" key="3">
    <source>
        <dbReference type="ARBA" id="ARBA00015761"/>
    </source>
</evidence>
<dbReference type="InterPro" id="IPR011029">
    <property type="entry name" value="DEATH-like_dom_sf"/>
</dbReference>
<keyword evidence="6" id="KW-0732">Signal</keyword>
<dbReference type="GO" id="GO:0005516">
    <property type="term" value="F:calmodulin binding"/>
    <property type="evidence" value="ECO:0007669"/>
    <property type="project" value="UniProtKB-KW"/>
</dbReference>
<evidence type="ECO:0000256" key="12">
    <source>
        <dbReference type="ARBA" id="ARBA00023288"/>
    </source>
</evidence>
<evidence type="ECO:0000256" key="18">
    <source>
        <dbReference type="SAM" id="Phobius"/>
    </source>
</evidence>
<dbReference type="PANTHER" id="PTHR46874">
    <property type="entry name" value="TUMOR NECROSIS FACTOR RECEPTOR SUPERFAMILY MEMBER 6"/>
    <property type="match status" value="1"/>
</dbReference>
<dbReference type="GO" id="GO:0043066">
    <property type="term" value="P:negative regulation of apoptotic process"/>
    <property type="evidence" value="ECO:0007669"/>
    <property type="project" value="TreeGrafter"/>
</dbReference>
<dbReference type="GO" id="GO:0005031">
    <property type="term" value="F:tumor necrosis factor receptor activity"/>
    <property type="evidence" value="ECO:0007669"/>
    <property type="project" value="TreeGrafter"/>
</dbReference>
<dbReference type="GO" id="GO:0097192">
    <property type="term" value="P:extrinsic apoptotic signaling pathway in absence of ligand"/>
    <property type="evidence" value="ECO:0007669"/>
    <property type="project" value="TreeGrafter"/>
</dbReference>
<feature type="disulfide bond" evidence="16">
    <location>
        <begin position="99"/>
        <end position="117"/>
    </location>
</feature>
<accession>A0A8C0J0N0</accession>
<evidence type="ECO:0000256" key="16">
    <source>
        <dbReference type="PROSITE-ProRule" id="PRU00206"/>
    </source>
</evidence>
<dbReference type="Pfam" id="PF00020">
    <property type="entry name" value="TNFR_c6"/>
    <property type="match status" value="2"/>
</dbReference>
<dbReference type="GeneTree" id="ENSGT00950000183126"/>
<organism evidence="21 22">
    <name type="scientific">Chelonoidis abingdonii</name>
    <name type="common">Abingdon island giant tortoise</name>
    <name type="synonym">Testudo abingdonii</name>
    <dbReference type="NCBI Taxonomy" id="106734"/>
    <lineage>
        <taxon>Eukaryota</taxon>
        <taxon>Metazoa</taxon>
        <taxon>Chordata</taxon>
        <taxon>Craniata</taxon>
        <taxon>Vertebrata</taxon>
        <taxon>Euteleostomi</taxon>
        <taxon>Archelosauria</taxon>
        <taxon>Testudinata</taxon>
        <taxon>Testudines</taxon>
        <taxon>Cryptodira</taxon>
        <taxon>Durocryptodira</taxon>
        <taxon>Testudinoidea</taxon>
        <taxon>Testudinidae</taxon>
        <taxon>Chelonoidis</taxon>
    </lineage>
</organism>
<evidence type="ECO:0000256" key="9">
    <source>
        <dbReference type="ARBA" id="ARBA00023139"/>
    </source>
</evidence>
<feature type="disulfide bond" evidence="16">
    <location>
        <begin position="120"/>
        <end position="135"/>
    </location>
</feature>
<dbReference type="PROSITE" id="PS50017">
    <property type="entry name" value="DEATH_DOMAIN"/>
    <property type="match status" value="1"/>
</dbReference>
<feature type="repeat" description="TNFR-Cys" evidence="16">
    <location>
        <begin position="83"/>
        <end position="117"/>
    </location>
</feature>
<feature type="transmembrane region" description="Helical" evidence="18">
    <location>
        <begin position="206"/>
        <end position="228"/>
    </location>
</feature>
<comment type="subcellular location">
    <subcellularLocation>
        <location evidence="1">Cell membrane</location>
        <topology evidence="1">Single-pass type I membrane protein</topology>
    </subcellularLocation>
    <subcellularLocation>
        <location evidence="2">Membrane raft</location>
    </subcellularLocation>
</comment>
<evidence type="ECO:0000256" key="17">
    <source>
        <dbReference type="SAM" id="MobiDB-lite"/>
    </source>
</evidence>
<dbReference type="PROSITE" id="PS50050">
    <property type="entry name" value="TNFR_NGFR_2"/>
    <property type="match status" value="3"/>
</dbReference>
<keyword evidence="9" id="KW-0564">Palmitate</keyword>
<dbReference type="GO" id="GO:0097527">
    <property type="term" value="P:necroptotic signaling pathway"/>
    <property type="evidence" value="ECO:0007669"/>
    <property type="project" value="TreeGrafter"/>
</dbReference>
<evidence type="ECO:0000313" key="21">
    <source>
        <dbReference type="Ensembl" id="ENSCABP00000024899.1"/>
    </source>
</evidence>
<evidence type="ECO:0000256" key="6">
    <source>
        <dbReference type="ARBA" id="ARBA00022729"/>
    </source>
</evidence>
<dbReference type="SUPFAM" id="SSF47986">
    <property type="entry name" value="DEATH domain"/>
    <property type="match status" value="1"/>
</dbReference>
<feature type="repeat" description="TNFR-Cys" evidence="16">
    <location>
        <begin position="119"/>
        <end position="161"/>
    </location>
</feature>
<dbReference type="InterPro" id="IPR000488">
    <property type="entry name" value="Death_dom"/>
</dbReference>
<keyword evidence="22" id="KW-1185">Reference proteome</keyword>
<dbReference type="Gene3D" id="2.10.50.10">
    <property type="entry name" value="Tumor Necrosis Factor Receptor, subunit A, domain 2"/>
    <property type="match status" value="3"/>
</dbReference>
<reference evidence="21" key="1">
    <citation type="submission" date="2025-08" db="UniProtKB">
        <authorList>
            <consortium name="Ensembl"/>
        </authorList>
    </citation>
    <scope>IDENTIFICATION</scope>
</reference>
<dbReference type="GO" id="GO:0097049">
    <property type="term" value="P:motor neuron apoptotic process"/>
    <property type="evidence" value="ECO:0007669"/>
    <property type="project" value="TreeGrafter"/>
</dbReference>
<evidence type="ECO:0000259" key="20">
    <source>
        <dbReference type="PROSITE" id="PS50050"/>
    </source>
</evidence>
<dbReference type="Ensembl" id="ENSCABT00000027283.1">
    <property type="protein sequence ID" value="ENSCABP00000024899.1"/>
    <property type="gene ID" value="ENSCABG00000018337.1"/>
</dbReference>
<dbReference type="CTD" id="355"/>
<feature type="disulfide bond" evidence="16">
    <location>
        <begin position="163"/>
        <end position="178"/>
    </location>
</feature>